<reference evidence="3" key="1">
    <citation type="submission" date="2014-04" db="EMBL/GenBank/DDBJ databases">
        <title>Evolutionary Origins and Diversification of the Mycorrhizal Mutualists.</title>
        <authorList>
            <consortium name="DOE Joint Genome Institute"/>
            <consortium name="Mycorrhizal Genomics Consortium"/>
            <person name="Kohler A."/>
            <person name="Kuo A."/>
            <person name="Nagy L.G."/>
            <person name="Floudas D."/>
            <person name="Copeland A."/>
            <person name="Barry K.W."/>
            <person name="Cichocki N."/>
            <person name="Veneault-Fourrey C."/>
            <person name="LaButti K."/>
            <person name="Lindquist E.A."/>
            <person name="Lipzen A."/>
            <person name="Lundell T."/>
            <person name="Morin E."/>
            <person name="Murat C."/>
            <person name="Riley R."/>
            <person name="Ohm R."/>
            <person name="Sun H."/>
            <person name="Tunlid A."/>
            <person name="Henrissat B."/>
            <person name="Grigoriev I.V."/>
            <person name="Hibbett D.S."/>
            <person name="Martin F."/>
        </authorList>
    </citation>
    <scope>NUCLEOTIDE SEQUENCE [LARGE SCALE GENOMIC DNA]</scope>
    <source>
        <strain evidence="3">FD-334 SS-4</strain>
    </source>
</reference>
<dbReference type="AlphaFoldDB" id="A0A0D2KVG1"/>
<feature type="compositionally biased region" description="Acidic residues" evidence="1">
    <location>
        <begin position="109"/>
        <end position="121"/>
    </location>
</feature>
<evidence type="ECO:0000256" key="1">
    <source>
        <dbReference type="SAM" id="MobiDB-lite"/>
    </source>
</evidence>
<evidence type="ECO:0000313" key="2">
    <source>
        <dbReference type="EMBL" id="KJA18632.1"/>
    </source>
</evidence>
<dbReference type="Proteomes" id="UP000054270">
    <property type="component" value="Unassembled WGS sequence"/>
</dbReference>
<organism evidence="2 3">
    <name type="scientific">Hypholoma sublateritium (strain FD-334 SS-4)</name>
    <dbReference type="NCBI Taxonomy" id="945553"/>
    <lineage>
        <taxon>Eukaryota</taxon>
        <taxon>Fungi</taxon>
        <taxon>Dikarya</taxon>
        <taxon>Basidiomycota</taxon>
        <taxon>Agaricomycotina</taxon>
        <taxon>Agaricomycetes</taxon>
        <taxon>Agaricomycetidae</taxon>
        <taxon>Agaricales</taxon>
        <taxon>Agaricineae</taxon>
        <taxon>Strophariaceae</taxon>
        <taxon>Hypholoma</taxon>
    </lineage>
</organism>
<feature type="region of interest" description="Disordered" evidence="1">
    <location>
        <begin position="234"/>
        <end position="264"/>
    </location>
</feature>
<dbReference type="EMBL" id="KN817586">
    <property type="protein sequence ID" value="KJA18632.1"/>
    <property type="molecule type" value="Genomic_DNA"/>
</dbReference>
<protein>
    <submittedName>
        <fullName evidence="2">Uncharacterized protein</fullName>
    </submittedName>
</protein>
<feature type="region of interest" description="Disordered" evidence="1">
    <location>
        <begin position="86"/>
        <end position="124"/>
    </location>
</feature>
<evidence type="ECO:0000313" key="3">
    <source>
        <dbReference type="Proteomes" id="UP000054270"/>
    </source>
</evidence>
<gene>
    <name evidence="2" type="ORF">HYPSUDRAFT_205166</name>
</gene>
<proteinExistence type="predicted"/>
<sequence>MPTSAAERYLSTIAPEVEFQPCTEGFRHTVRVCMGTKIPQEIGRRYIWCHGGNRDCNVKGPMLTIAERDVLRKKVKDFKMRLKEDKKDVSSVSSPGMQKKRRAQSLPEESSEEEQASDTEQNDTVKVHMYFGDNASESHDSVVVDGMYSFRADKRFCEWSSWPEVRWLMFDVVQKIWVDIPTLARIEVGFGPLLTRQNDPDADLTTYEGLDSLIKKALDTYTLTIENPRFSAPTRRVLPSSQTTSEAAPPTAGSSKSRKRARKC</sequence>
<keyword evidence="3" id="KW-1185">Reference proteome</keyword>
<name>A0A0D2KVG1_HYPSF</name>
<accession>A0A0D2KVG1</accession>
<dbReference type="OrthoDB" id="2918055at2759"/>